<dbReference type="Gene3D" id="1.10.10.10">
    <property type="entry name" value="Winged helix-like DNA-binding domain superfamily/Winged helix DNA-binding domain"/>
    <property type="match status" value="1"/>
</dbReference>
<gene>
    <name evidence="5" type="ORF">Val02_09440</name>
</gene>
<comment type="caution">
    <text evidence="5">The sequence shown here is derived from an EMBL/GenBank/DDBJ whole genome shotgun (WGS) entry which is preliminary data.</text>
</comment>
<dbReference type="GO" id="GO:0003677">
    <property type="term" value="F:DNA binding"/>
    <property type="evidence" value="ECO:0007669"/>
    <property type="project" value="UniProtKB-KW"/>
</dbReference>
<name>A0A8J3YH11_9ACTN</name>
<evidence type="ECO:0000259" key="4">
    <source>
        <dbReference type="PROSITE" id="PS50043"/>
    </source>
</evidence>
<keyword evidence="2" id="KW-0238">DNA-binding</keyword>
<dbReference type="Proteomes" id="UP000619260">
    <property type="component" value="Unassembled WGS sequence"/>
</dbReference>
<evidence type="ECO:0000313" key="6">
    <source>
        <dbReference type="Proteomes" id="UP000619260"/>
    </source>
</evidence>
<dbReference type="InterPro" id="IPR000792">
    <property type="entry name" value="Tscrpt_reg_LuxR_C"/>
</dbReference>
<organism evidence="5 6">
    <name type="scientific">Virgisporangium aliadipatigenens</name>
    <dbReference type="NCBI Taxonomy" id="741659"/>
    <lineage>
        <taxon>Bacteria</taxon>
        <taxon>Bacillati</taxon>
        <taxon>Actinomycetota</taxon>
        <taxon>Actinomycetes</taxon>
        <taxon>Micromonosporales</taxon>
        <taxon>Micromonosporaceae</taxon>
        <taxon>Virgisporangium</taxon>
    </lineage>
</organism>
<reference evidence="5" key="1">
    <citation type="submission" date="2021-01" db="EMBL/GenBank/DDBJ databases">
        <title>Whole genome shotgun sequence of Virgisporangium aliadipatigenens NBRC 105644.</title>
        <authorList>
            <person name="Komaki H."/>
            <person name="Tamura T."/>
        </authorList>
    </citation>
    <scope>NUCLEOTIDE SEQUENCE</scope>
    <source>
        <strain evidence="5">NBRC 105644</strain>
    </source>
</reference>
<dbReference type="CDD" id="cd06170">
    <property type="entry name" value="LuxR_C_like"/>
    <property type="match status" value="1"/>
</dbReference>
<dbReference type="InterPro" id="IPR036388">
    <property type="entry name" value="WH-like_DNA-bd_sf"/>
</dbReference>
<keyword evidence="1" id="KW-0805">Transcription regulation</keyword>
<dbReference type="PANTHER" id="PTHR44688:SF16">
    <property type="entry name" value="DNA-BINDING TRANSCRIPTIONAL ACTIVATOR DEVR_DOSR"/>
    <property type="match status" value="1"/>
</dbReference>
<feature type="domain" description="HTH luxR-type" evidence="4">
    <location>
        <begin position="186"/>
        <end position="251"/>
    </location>
</feature>
<evidence type="ECO:0000256" key="2">
    <source>
        <dbReference type="ARBA" id="ARBA00023125"/>
    </source>
</evidence>
<dbReference type="EMBL" id="BOPF01000003">
    <property type="protein sequence ID" value="GIJ44058.1"/>
    <property type="molecule type" value="Genomic_DNA"/>
</dbReference>
<dbReference type="PANTHER" id="PTHR44688">
    <property type="entry name" value="DNA-BINDING TRANSCRIPTIONAL ACTIVATOR DEVR_DOSR"/>
    <property type="match status" value="1"/>
</dbReference>
<keyword evidence="6" id="KW-1185">Reference proteome</keyword>
<evidence type="ECO:0000256" key="1">
    <source>
        <dbReference type="ARBA" id="ARBA00023015"/>
    </source>
</evidence>
<protein>
    <recommendedName>
        <fullName evidence="4">HTH luxR-type domain-containing protein</fullName>
    </recommendedName>
</protein>
<dbReference type="AlphaFoldDB" id="A0A8J3YH11"/>
<dbReference type="PROSITE" id="PS00622">
    <property type="entry name" value="HTH_LUXR_1"/>
    <property type="match status" value="1"/>
</dbReference>
<evidence type="ECO:0000313" key="5">
    <source>
        <dbReference type="EMBL" id="GIJ44058.1"/>
    </source>
</evidence>
<keyword evidence="3" id="KW-0804">Transcription</keyword>
<dbReference type="PRINTS" id="PR00038">
    <property type="entry name" value="HTHLUXR"/>
</dbReference>
<dbReference type="InterPro" id="IPR016032">
    <property type="entry name" value="Sig_transdc_resp-reg_C-effctor"/>
</dbReference>
<dbReference type="Pfam" id="PF00196">
    <property type="entry name" value="GerE"/>
    <property type="match status" value="1"/>
</dbReference>
<dbReference type="PROSITE" id="PS50043">
    <property type="entry name" value="HTH_LUXR_2"/>
    <property type="match status" value="1"/>
</dbReference>
<dbReference type="SUPFAM" id="SSF46894">
    <property type="entry name" value="C-terminal effector domain of the bipartite response regulators"/>
    <property type="match status" value="1"/>
</dbReference>
<evidence type="ECO:0000256" key="3">
    <source>
        <dbReference type="ARBA" id="ARBA00023163"/>
    </source>
</evidence>
<dbReference type="GO" id="GO:0006355">
    <property type="term" value="P:regulation of DNA-templated transcription"/>
    <property type="evidence" value="ECO:0007669"/>
    <property type="project" value="InterPro"/>
</dbReference>
<proteinExistence type="predicted"/>
<dbReference type="SMART" id="SM00421">
    <property type="entry name" value="HTH_LUXR"/>
    <property type="match status" value="1"/>
</dbReference>
<accession>A0A8J3YH11</accession>
<sequence>MGRRMSIAEKDLRLMLRLANSPDDPDGQEPMPWSVLIGLRDLIRCDAVTFILLDSQHCAIPFGQEIGFQPDCPVDDPAAFNAAFWCNYWSSPACAYPDTTGDLRTVTTASDFLSDRQLRSSAMYCEYLRFFGGFREMMLCLPSRTGRTLRLLFWRGRGADFSERDRSLLTLLRPHLHRAHTERMRALMPSPALSVRQKELMELVAEGFTNGQIARRLSISEATVRKHLEHVFARLEVTSRTAAVTKFRSDVPAFPITDEPQDWYLTVSA</sequence>